<comment type="caution">
    <text evidence="1">The sequence shown here is derived from an EMBL/GenBank/DDBJ whole genome shotgun (WGS) entry which is preliminary data.</text>
</comment>
<proteinExistence type="predicted"/>
<gene>
    <name evidence="1" type="ORF">OH136_06515</name>
</gene>
<keyword evidence="2" id="KW-1185">Reference proteome</keyword>
<dbReference type="AlphaFoldDB" id="A0AAE3J2R4"/>
<organism evidence="1 2">
    <name type="scientific">Halocynthiibacter halioticoli</name>
    <dbReference type="NCBI Taxonomy" id="2986804"/>
    <lineage>
        <taxon>Bacteria</taxon>
        <taxon>Pseudomonadati</taxon>
        <taxon>Pseudomonadota</taxon>
        <taxon>Alphaproteobacteria</taxon>
        <taxon>Rhodobacterales</taxon>
        <taxon>Paracoccaceae</taxon>
        <taxon>Halocynthiibacter</taxon>
    </lineage>
</organism>
<sequence length="94" mass="10575">MIDKTHKNTTADPKGLIRESFRIDGISTAECRSIFIDWSLSLPNEVDPKVAIAELLEQHKSAPQDHPMLEILRDGLLTPEIKGRRGGRKTRVKS</sequence>
<evidence type="ECO:0000313" key="2">
    <source>
        <dbReference type="Proteomes" id="UP001208041"/>
    </source>
</evidence>
<evidence type="ECO:0000313" key="1">
    <source>
        <dbReference type="EMBL" id="MCV6824207.1"/>
    </source>
</evidence>
<reference evidence="1" key="1">
    <citation type="submission" date="2022-10" db="EMBL/GenBank/DDBJ databases">
        <authorList>
            <person name="Yue Y."/>
        </authorList>
    </citation>
    <scope>NUCLEOTIDE SEQUENCE</scope>
    <source>
        <strain evidence="1">Z654</strain>
    </source>
</reference>
<name>A0AAE3J2R4_9RHOB</name>
<dbReference type="Proteomes" id="UP001208041">
    <property type="component" value="Unassembled WGS sequence"/>
</dbReference>
<accession>A0AAE3J2R4</accession>
<dbReference type="EMBL" id="JAOYFC010000001">
    <property type="protein sequence ID" value="MCV6824207.1"/>
    <property type="molecule type" value="Genomic_DNA"/>
</dbReference>
<dbReference type="RefSeq" id="WP_263953024.1">
    <property type="nucleotide sequence ID" value="NZ_JAOYFC010000001.1"/>
</dbReference>
<protein>
    <submittedName>
        <fullName evidence="1">Uncharacterized protein</fullName>
    </submittedName>
</protein>